<evidence type="ECO:0000256" key="1">
    <source>
        <dbReference type="ARBA" id="ARBA00022475"/>
    </source>
</evidence>
<dbReference type="InterPro" id="IPR029052">
    <property type="entry name" value="Metallo-depent_PP-like"/>
</dbReference>
<evidence type="ECO:0000256" key="3">
    <source>
        <dbReference type="ARBA" id="ARBA00022723"/>
    </source>
</evidence>
<comment type="caution">
    <text evidence="7">The sequence shown here is derived from an EMBL/GenBank/DDBJ whole genome shotgun (WGS) entry which is preliminary data.</text>
</comment>
<dbReference type="GO" id="GO:0046872">
    <property type="term" value="F:metal ion binding"/>
    <property type="evidence" value="ECO:0007669"/>
    <property type="project" value="UniProtKB-KW"/>
</dbReference>
<accession>A0A545T4U5</accession>
<dbReference type="CDD" id="cd07398">
    <property type="entry name" value="MPP_YbbF-LpxH"/>
    <property type="match status" value="1"/>
</dbReference>
<dbReference type="InterPro" id="IPR004843">
    <property type="entry name" value="Calcineurin-like_PHP"/>
</dbReference>
<keyword evidence="5" id="KW-0464">Manganese</keyword>
<dbReference type="GO" id="GO:0009245">
    <property type="term" value="P:lipid A biosynthetic process"/>
    <property type="evidence" value="ECO:0007669"/>
    <property type="project" value="TreeGrafter"/>
</dbReference>
<evidence type="ECO:0000256" key="2">
    <source>
        <dbReference type="ARBA" id="ARBA00022519"/>
    </source>
</evidence>
<sequence length="271" mass="32116">MKSQKVQFVRECESIWISDIHLGHKESKAEELLSFLKTVKPKKLFLLGDIVDFWEFKSGMRWPHCHTKLFKHFLKMAKRGCEIFYIPGNHDATLRKFIGYRYRNIKIYKEYVYTSKSGEKFLLLHGDRFDNLVRLNRFYGWIGDISYDFLLWLNRSYNKIRNKFGYPYWSLSSYLKENVKQAKTALDSYAQAATQEAKRRDCTGVICGHIHHPDVREIDGIKYMNDGDWIENKTALIEDESGRIELVRFQHSLKPNTPIQPESFEPERKTA</sequence>
<protein>
    <submittedName>
        <fullName evidence="7">UDP-2,3-diacylglucosamine diphosphatase</fullName>
    </submittedName>
</protein>
<keyword evidence="3" id="KW-0479">Metal-binding</keyword>
<dbReference type="Proteomes" id="UP000317839">
    <property type="component" value="Unassembled WGS sequence"/>
</dbReference>
<keyword evidence="4" id="KW-0472">Membrane</keyword>
<dbReference type="EMBL" id="VIKR01000005">
    <property type="protein sequence ID" value="TQV72249.1"/>
    <property type="molecule type" value="Genomic_DNA"/>
</dbReference>
<organism evidence="7 8">
    <name type="scientific">Aliikangiella marina</name>
    <dbReference type="NCBI Taxonomy" id="1712262"/>
    <lineage>
        <taxon>Bacteria</taxon>
        <taxon>Pseudomonadati</taxon>
        <taxon>Pseudomonadota</taxon>
        <taxon>Gammaproteobacteria</taxon>
        <taxon>Oceanospirillales</taxon>
        <taxon>Pleioneaceae</taxon>
        <taxon>Aliikangiella</taxon>
    </lineage>
</organism>
<dbReference type="PANTHER" id="PTHR34990">
    <property type="entry name" value="UDP-2,3-DIACYLGLUCOSAMINE HYDROLASE-RELATED"/>
    <property type="match status" value="1"/>
</dbReference>
<dbReference type="InterPro" id="IPR043461">
    <property type="entry name" value="LpxH-like"/>
</dbReference>
<dbReference type="Pfam" id="PF00149">
    <property type="entry name" value="Metallophos"/>
    <property type="match status" value="1"/>
</dbReference>
<dbReference type="PANTHER" id="PTHR34990:SF2">
    <property type="entry name" value="BLL8164 PROTEIN"/>
    <property type="match status" value="1"/>
</dbReference>
<dbReference type="OrthoDB" id="9802481at2"/>
<keyword evidence="2" id="KW-0997">Cell inner membrane</keyword>
<evidence type="ECO:0000313" key="8">
    <source>
        <dbReference type="Proteomes" id="UP000317839"/>
    </source>
</evidence>
<proteinExistence type="predicted"/>
<dbReference type="Gene3D" id="3.60.21.10">
    <property type="match status" value="1"/>
</dbReference>
<dbReference type="RefSeq" id="WP_142943579.1">
    <property type="nucleotide sequence ID" value="NZ_VIKR01000005.1"/>
</dbReference>
<dbReference type="AlphaFoldDB" id="A0A545T4U5"/>
<evidence type="ECO:0000256" key="4">
    <source>
        <dbReference type="ARBA" id="ARBA00023136"/>
    </source>
</evidence>
<reference evidence="7 8" key="1">
    <citation type="submission" date="2019-06" db="EMBL/GenBank/DDBJ databases">
        <title>Draft genome of Aliikangiella marina GYP-15.</title>
        <authorList>
            <person name="Wang G."/>
        </authorList>
    </citation>
    <scope>NUCLEOTIDE SEQUENCE [LARGE SCALE GENOMIC DNA]</scope>
    <source>
        <strain evidence="7 8">GYP-15</strain>
    </source>
</reference>
<keyword evidence="8" id="KW-1185">Reference proteome</keyword>
<name>A0A545T4U5_9GAMM</name>
<keyword evidence="1" id="KW-1003">Cell membrane</keyword>
<feature type="domain" description="Calcineurin-like phosphoesterase" evidence="6">
    <location>
        <begin position="17"/>
        <end position="213"/>
    </location>
</feature>
<dbReference type="GO" id="GO:0016020">
    <property type="term" value="C:membrane"/>
    <property type="evidence" value="ECO:0007669"/>
    <property type="project" value="GOC"/>
</dbReference>
<dbReference type="GO" id="GO:0008758">
    <property type="term" value="F:UDP-2,3-diacylglucosamine hydrolase activity"/>
    <property type="evidence" value="ECO:0007669"/>
    <property type="project" value="TreeGrafter"/>
</dbReference>
<evidence type="ECO:0000256" key="5">
    <source>
        <dbReference type="ARBA" id="ARBA00023211"/>
    </source>
</evidence>
<evidence type="ECO:0000259" key="6">
    <source>
        <dbReference type="Pfam" id="PF00149"/>
    </source>
</evidence>
<dbReference type="SUPFAM" id="SSF56300">
    <property type="entry name" value="Metallo-dependent phosphatases"/>
    <property type="match status" value="1"/>
</dbReference>
<gene>
    <name evidence="7" type="ORF">FLL45_18700</name>
</gene>
<evidence type="ECO:0000313" key="7">
    <source>
        <dbReference type="EMBL" id="TQV72249.1"/>
    </source>
</evidence>